<name>A0A075R6E8_BRELA</name>
<dbReference type="AlphaFoldDB" id="A0A075R6E8"/>
<gene>
    <name evidence="1" type="ORF">BRLA_c030820</name>
</gene>
<evidence type="ECO:0000313" key="2">
    <source>
        <dbReference type="Proteomes" id="UP000005850"/>
    </source>
</evidence>
<dbReference type="HOGENOM" id="CLU_1264927_0_0_9"/>
<dbReference type="eggNOG" id="ENOG5033J43">
    <property type="taxonomic scope" value="Bacteria"/>
</dbReference>
<sequence length="218" mass="25176">MQIILLKNPMDVLQEEIPRAIRSKFIPIINRGYNLANNVIKEIPFLDWDLGYQHTGYLKNIAVQYAFKKETENGNLPFESSLVFNSNRSSKHLEMKTGNSIITVSQVQNHNVIARHAFFRKKLQLSNQLRFNFDTINDNFVTEQPYYILITHGYGQEAPNFINVGIPDGHSWMTKINLLAEPHLVTARDDNKVKEEEIMPEQLVGFKKFVKEVVGSEK</sequence>
<dbReference type="Proteomes" id="UP000005850">
    <property type="component" value="Chromosome"/>
</dbReference>
<dbReference type="EMBL" id="CP007806">
    <property type="protein sequence ID" value="AIG27394.1"/>
    <property type="molecule type" value="Genomic_DNA"/>
</dbReference>
<protein>
    <submittedName>
        <fullName evidence="1">Uncharacterized protein</fullName>
    </submittedName>
</protein>
<evidence type="ECO:0000313" key="1">
    <source>
        <dbReference type="EMBL" id="AIG27394.1"/>
    </source>
</evidence>
<proteinExistence type="predicted"/>
<reference evidence="1 2" key="1">
    <citation type="journal article" date="2011" name="J. Bacteriol.">
        <title>Genome sequence of Brevibacillus laterosporus LMG 15441, a pathogen of invertebrates.</title>
        <authorList>
            <person name="Djukic M."/>
            <person name="Poehlein A."/>
            <person name="Thurmer A."/>
            <person name="Daniel R."/>
        </authorList>
    </citation>
    <scope>NUCLEOTIDE SEQUENCE [LARGE SCALE GENOMIC DNA]</scope>
    <source>
        <strain evidence="1 2">LMG 15441</strain>
    </source>
</reference>
<organism evidence="1 2">
    <name type="scientific">Brevibacillus laterosporus LMG 15441</name>
    <dbReference type="NCBI Taxonomy" id="1042163"/>
    <lineage>
        <taxon>Bacteria</taxon>
        <taxon>Bacillati</taxon>
        <taxon>Bacillota</taxon>
        <taxon>Bacilli</taxon>
        <taxon>Bacillales</taxon>
        <taxon>Paenibacillaceae</taxon>
        <taxon>Brevibacillus</taxon>
    </lineage>
</organism>
<dbReference type="RefSeq" id="WP_003337161.1">
    <property type="nucleotide sequence ID" value="NZ_CP007806.1"/>
</dbReference>
<dbReference type="STRING" id="1042163.BRLA_c030820"/>
<dbReference type="KEGG" id="blr:BRLA_c030820"/>
<keyword evidence="2" id="KW-1185">Reference proteome</keyword>
<accession>A0A075R6E8</accession>